<dbReference type="PANTHER" id="PTHR35332">
    <property type="entry name" value="REGULATION OF ENOLASE PROTEIN 1"/>
    <property type="match status" value="1"/>
</dbReference>
<gene>
    <name evidence="1" type="ORF">Pa4123_64470</name>
</gene>
<proteinExistence type="predicted"/>
<keyword evidence="2" id="KW-1185">Reference proteome</keyword>
<evidence type="ECO:0008006" key="3">
    <source>
        <dbReference type="Google" id="ProtNLM"/>
    </source>
</evidence>
<evidence type="ECO:0000313" key="2">
    <source>
        <dbReference type="Proteomes" id="UP001144280"/>
    </source>
</evidence>
<reference evidence="1" key="1">
    <citation type="submission" date="2022-12" db="EMBL/GenBank/DDBJ databases">
        <title>New Phytohabitans aurantiacus sp. RD004123 nov., an actinomycete isolated from soil.</title>
        <authorList>
            <person name="Triningsih D.W."/>
            <person name="Harunari E."/>
            <person name="Igarashi Y."/>
        </authorList>
    </citation>
    <scope>NUCLEOTIDE SEQUENCE</scope>
    <source>
        <strain evidence="1">RD004123</strain>
    </source>
</reference>
<dbReference type="EMBL" id="BSDI01000041">
    <property type="protein sequence ID" value="GLI01171.1"/>
    <property type="molecule type" value="Genomic_DNA"/>
</dbReference>
<sequence length="185" mass="20322">MTITITELPERLDLTAPARTDLFIDPGRAEPTLNAERVLGTVPDGPFQFSARVRVGFNGTYDAGALLVWTGERNWGKLCFEYSPQREAMAVSVVTRGYSDDANGFTAPADGPLWLRVSRLGPNWAFHASTDGKYWHFVRHFALAETDEPVLVGLLAQAPMGDGCTVSFDQVTFIAERLADLRSGE</sequence>
<accession>A0ABQ5R380</accession>
<dbReference type="Proteomes" id="UP001144280">
    <property type="component" value="Unassembled WGS sequence"/>
</dbReference>
<comment type="caution">
    <text evidence="1">The sequence shown here is derived from an EMBL/GenBank/DDBJ whole genome shotgun (WGS) entry which is preliminary data.</text>
</comment>
<protein>
    <recommendedName>
        <fullName evidence="3">DUF1349 domain-containing protein</fullName>
    </recommendedName>
</protein>
<dbReference type="Gene3D" id="2.60.120.200">
    <property type="match status" value="1"/>
</dbReference>
<dbReference type="InterPro" id="IPR013320">
    <property type="entry name" value="ConA-like_dom_sf"/>
</dbReference>
<name>A0ABQ5R380_9ACTN</name>
<dbReference type="SUPFAM" id="SSF49899">
    <property type="entry name" value="Concanavalin A-like lectins/glucanases"/>
    <property type="match status" value="1"/>
</dbReference>
<dbReference type="RefSeq" id="WP_281901985.1">
    <property type="nucleotide sequence ID" value="NZ_BSDI01000041.1"/>
</dbReference>
<evidence type="ECO:0000313" key="1">
    <source>
        <dbReference type="EMBL" id="GLI01171.1"/>
    </source>
</evidence>
<organism evidence="1 2">
    <name type="scientific">Phytohabitans aurantiacus</name>
    <dbReference type="NCBI Taxonomy" id="3016789"/>
    <lineage>
        <taxon>Bacteria</taxon>
        <taxon>Bacillati</taxon>
        <taxon>Actinomycetota</taxon>
        <taxon>Actinomycetes</taxon>
        <taxon>Micromonosporales</taxon>
        <taxon>Micromonosporaceae</taxon>
    </lineage>
</organism>
<dbReference type="InterPro" id="IPR009784">
    <property type="entry name" value="DUF1349"/>
</dbReference>
<dbReference type="PANTHER" id="PTHR35332:SF2">
    <property type="entry name" value="REGULATION OF ENOLASE PROTEIN 1"/>
    <property type="match status" value="1"/>
</dbReference>
<dbReference type="Pfam" id="PF07081">
    <property type="entry name" value="DUF1349"/>
    <property type="match status" value="1"/>
</dbReference>